<organism evidence="2 3">
    <name type="scientific">Aliiroseovarius zhejiangensis</name>
    <dbReference type="NCBI Taxonomy" id="1632025"/>
    <lineage>
        <taxon>Bacteria</taxon>
        <taxon>Pseudomonadati</taxon>
        <taxon>Pseudomonadota</taxon>
        <taxon>Alphaproteobacteria</taxon>
        <taxon>Rhodobacterales</taxon>
        <taxon>Paracoccaceae</taxon>
        <taxon>Aliiroseovarius</taxon>
    </lineage>
</organism>
<proteinExistence type="predicted"/>
<feature type="compositionally biased region" description="Polar residues" evidence="1">
    <location>
        <begin position="12"/>
        <end position="24"/>
    </location>
</feature>
<feature type="region of interest" description="Disordered" evidence="1">
    <location>
        <begin position="1"/>
        <end position="39"/>
    </location>
</feature>
<gene>
    <name evidence="2" type="ORF">GCM10016455_28370</name>
</gene>
<name>A0ABQ3J663_9RHOB</name>
<evidence type="ECO:0000313" key="3">
    <source>
        <dbReference type="Proteomes" id="UP000609802"/>
    </source>
</evidence>
<evidence type="ECO:0000256" key="1">
    <source>
        <dbReference type="SAM" id="MobiDB-lite"/>
    </source>
</evidence>
<dbReference type="EMBL" id="BNCH01000007">
    <property type="protein sequence ID" value="GHF05420.1"/>
    <property type="molecule type" value="Genomic_DNA"/>
</dbReference>
<comment type="caution">
    <text evidence="2">The sequence shown here is derived from an EMBL/GenBank/DDBJ whole genome shotgun (WGS) entry which is preliminary data.</text>
</comment>
<protein>
    <submittedName>
        <fullName evidence="2">Uncharacterized protein</fullName>
    </submittedName>
</protein>
<sequence length="91" mass="9803">MKREHGEEEPTGANSVTAPATVSGEQPVMTTGHGPGKGQHALIREVRRPAILDRNQPGGGPVEDKMTDISGVSRCRCLPPTKGQRWTLIYT</sequence>
<evidence type="ECO:0000313" key="2">
    <source>
        <dbReference type="EMBL" id="GHF05420.1"/>
    </source>
</evidence>
<keyword evidence="3" id="KW-1185">Reference proteome</keyword>
<reference evidence="3" key="1">
    <citation type="journal article" date="2019" name="Int. J. Syst. Evol. Microbiol.">
        <title>The Global Catalogue of Microorganisms (GCM) 10K type strain sequencing project: providing services to taxonomists for standard genome sequencing and annotation.</title>
        <authorList>
            <consortium name="The Broad Institute Genomics Platform"/>
            <consortium name="The Broad Institute Genome Sequencing Center for Infectious Disease"/>
            <person name="Wu L."/>
            <person name="Ma J."/>
        </authorList>
    </citation>
    <scope>NUCLEOTIDE SEQUENCE [LARGE SCALE GENOMIC DNA]</scope>
    <source>
        <strain evidence="3">KCTC 42443</strain>
    </source>
</reference>
<dbReference type="Proteomes" id="UP000609802">
    <property type="component" value="Unassembled WGS sequence"/>
</dbReference>
<accession>A0ABQ3J663</accession>